<feature type="binding site" evidence="24">
    <location>
        <begin position="436"/>
        <end position="444"/>
    </location>
    <ligand>
        <name>ATP</name>
        <dbReference type="ChEBI" id="CHEBI:30616"/>
    </ligand>
</feature>
<evidence type="ECO:0000313" key="30">
    <source>
        <dbReference type="EMBL" id="KAK2547789.1"/>
    </source>
</evidence>
<dbReference type="GO" id="GO:0007399">
    <property type="term" value="P:nervous system development"/>
    <property type="evidence" value="ECO:0007669"/>
    <property type="project" value="UniProtKB-KW"/>
</dbReference>
<evidence type="ECO:0000256" key="18">
    <source>
        <dbReference type="ARBA" id="ARBA00024190"/>
    </source>
</evidence>
<keyword evidence="14 24" id="KW-0067">ATP-binding</keyword>
<evidence type="ECO:0000256" key="7">
    <source>
        <dbReference type="ARBA" id="ARBA00022527"/>
    </source>
</evidence>
<feature type="region of interest" description="Disordered" evidence="27">
    <location>
        <begin position="176"/>
        <end position="222"/>
    </location>
</feature>
<evidence type="ECO:0000256" key="20">
    <source>
        <dbReference type="ARBA" id="ARBA00029738"/>
    </source>
</evidence>
<evidence type="ECO:0000256" key="24">
    <source>
        <dbReference type="PIRSR" id="PIRSR637770-2"/>
    </source>
</evidence>
<keyword evidence="16" id="KW-0539">Nucleus</keyword>
<dbReference type="CDD" id="cd06469">
    <property type="entry name" value="p23_DYX1C1_like"/>
    <property type="match status" value="1"/>
</dbReference>
<feature type="domain" description="CS" evidence="29">
    <location>
        <begin position="3"/>
        <end position="87"/>
    </location>
</feature>
<dbReference type="InterPro" id="IPR037894">
    <property type="entry name" value="CS_DYX1C1"/>
</dbReference>
<feature type="domain" description="Protein kinase" evidence="28">
    <location>
        <begin position="430"/>
        <end position="678"/>
    </location>
</feature>
<dbReference type="PROSITE" id="PS51203">
    <property type="entry name" value="CS"/>
    <property type="match status" value="1"/>
</dbReference>
<evidence type="ECO:0000256" key="21">
    <source>
        <dbReference type="ARBA" id="ARBA00047811"/>
    </source>
</evidence>
<keyword evidence="8" id="KW-0597">Phosphoprotein</keyword>
<feature type="repeat" description="TPR" evidence="25">
    <location>
        <begin position="363"/>
        <end position="396"/>
    </location>
</feature>
<dbReference type="SUPFAM" id="SSF49764">
    <property type="entry name" value="HSP20-like chaperones"/>
    <property type="match status" value="1"/>
</dbReference>
<sequence>MTIKVKDYLWEETEETVFIYVPLKGVPANRVDIFSSDDYIKVSFPPYIFEVFLHSEVEDAKSKAIFCDGMIKFQLVKKNPVQWNNLQVAELVDKEFMKRKREEAIMKVHKRSENELTQKAEEKRKQERIALREQMKGQRMQSYQEQKFSRENKPTASHVETTLKDKEETFLEGKVIQQADHTQKLRQKPAVEEQLPKRRQTSSDKNKELFEKPVPEPRSSGSISVSFTPRIFKTAARESKAPEEKEWLKKMASVGCKAHSTNSDAVDMEEMNPLWLKDKGIGFFKAGNVVAAVSAFTAAIVLDDSIPSYPFIISLIFNNITKLYSNRAACHLQLKQYKECIQDCSSALELLVPPVEANRASRCKAHVRRGTAYLQREEYLLALHDYESALKLDSQSRDLQKDVEKIKRIIQGSNLEIEYEYNMEVRSKRYKKIDFLGEGQFATVYKAEDQETHTIVAVKKIKLGQRSEAKDGVNRTALREIKLLQEVRHPNIIGLLDVFGHKSNISLVFDFMETDLEVVIKDTSIVLSPANVKSYLIMTLQGLEHLHINWILHRDLKPNNLLIDNRGVLKIGDFGLARSYGSPTKVYTHQVVTRWERDNAVKLASNCNKISSGLRWYRSPELLFGARIYGTGVDIWAVGCILAELLLRVPFLPGSTDLDQLSRIFETLGTPSEESWPV</sequence>
<dbReference type="Gene3D" id="1.10.510.10">
    <property type="entry name" value="Transferase(Phosphotransferase) domain 1"/>
    <property type="match status" value="1"/>
</dbReference>
<dbReference type="Proteomes" id="UP001249851">
    <property type="component" value="Unassembled WGS sequence"/>
</dbReference>
<accession>A0AAD9US02</accession>
<evidence type="ECO:0000256" key="10">
    <source>
        <dbReference type="ARBA" id="ARBA00022737"/>
    </source>
</evidence>
<keyword evidence="9" id="KW-0808">Transferase</keyword>
<keyword evidence="15" id="KW-0524">Neurogenesis</keyword>
<evidence type="ECO:0000256" key="13">
    <source>
        <dbReference type="ARBA" id="ARBA00022803"/>
    </source>
</evidence>
<evidence type="ECO:0000256" key="16">
    <source>
        <dbReference type="ARBA" id="ARBA00023242"/>
    </source>
</evidence>
<evidence type="ECO:0000256" key="4">
    <source>
        <dbReference type="ARBA" id="ARBA00012425"/>
    </source>
</evidence>
<evidence type="ECO:0000256" key="14">
    <source>
        <dbReference type="ARBA" id="ARBA00022840"/>
    </source>
</evidence>
<dbReference type="Gene3D" id="3.30.200.20">
    <property type="entry name" value="Phosphorylase Kinase, domain 1"/>
    <property type="match status" value="1"/>
</dbReference>
<dbReference type="InterPro" id="IPR008271">
    <property type="entry name" value="Ser/Thr_kinase_AS"/>
</dbReference>
<dbReference type="GO" id="GO:0120293">
    <property type="term" value="C:dynein axonemal particle"/>
    <property type="evidence" value="ECO:0007669"/>
    <property type="project" value="UniProtKB-SubCell"/>
</dbReference>
<dbReference type="GO" id="GO:0005524">
    <property type="term" value="F:ATP binding"/>
    <property type="evidence" value="ECO:0007669"/>
    <property type="project" value="UniProtKB-UniRule"/>
</dbReference>
<evidence type="ECO:0000256" key="25">
    <source>
        <dbReference type="PROSITE-ProRule" id="PRU00339"/>
    </source>
</evidence>
<dbReference type="GO" id="GO:0036158">
    <property type="term" value="P:outer dynein arm assembly"/>
    <property type="evidence" value="ECO:0007669"/>
    <property type="project" value="TreeGrafter"/>
</dbReference>
<evidence type="ECO:0000259" key="28">
    <source>
        <dbReference type="PROSITE" id="PS50011"/>
    </source>
</evidence>
<feature type="binding site" evidence="26">
    <location>
        <position position="460"/>
    </location>
    <ligand>
        <name>ATP</name>
        <dbReference type="ChEBI" id="CHEBI:30616"/>
    </ligand>
</feature>
<dbReference type="Pfam" id="PF04969">
    <property type="entry name" value="CS"/>
    <property type="match status" value="1"/>
</dbReference>
<protein>
    <recommendedName>
        <fullName evidence="5">Cyclin-dependent kinase 7</fullName>
        <ecNumber evidence="4">2.7.11.22</ecNumber>
        <ecNumber evidence="3">2.7.11.23</ecNumber>
    </recommendedName>
    <alternativeName>
        <fullName evidence="20">Cell division protein kinase 7</fullName>
    </alternativeName>
    <alternativeName>
        <fullName evidence="19">Dynein axonemal assembly factor 4</fullName>
    </alternativeName>
</protein>
<dbReference type="InterPro" id="IPR011009">
    <property type="entry name" value="Kinase-like_dom_sf"/>
</dbReference>
<dbReference type="PANTHER" id="PTHR46492:SF1">
    <property type="entry name" value="DYNEIN AXONEMAL ASSEMBLY FACTOR 4"/>
    <property type="match status" value="1"/>
</dbReference>
<dbReference type="GO" id="GO:0008353">
    <property type="term" value="F:RNA polymerase II CTD heptapeptide repeat kinase activity"/>
    <property type="evidence" value="ECO:0007669"/>
    <property type="project" value="UniProtKB-EC"/>
</dbReference>
<keyword evidence="6" id="KW-0963">Cytoplasm</keyword>
<dbReference type="PROSITE" id="PS00108">
    <property type="entry name" value="PROTEIN_KINASE_ST"/>
    <property type="match status" value="1"/>
</dbReference>
<keyword evidence="31" id="KW-1185">Reference proteome</keyword>
<dbReference type="GO" id="GO:0004693">
    <property type="term" value="F:cyclin-dependent protein serine/threonine kinase activity"/>
    <property type="evidence" value="ECO:0007669"/>
    <property type="project" value="UniProtKB-EC"/>
</dbReference>
<dbReference type="InterPro" id="IPR008978">
    <property type="entry name" value="HSP20-like_chaperone"/>
</dbReference>
<keyword evidence="7" id="KW-0723">Serine/threonine-protein kinase</keyword>
<proteinExistence type="predicted"/>
<evidence type="ECO:0000256" key="23">
    <source>
        <dbReference type="PIRSR" id="PIRSR637770-1"/>
    </source>
</evidence>
<comment type="caution">
    <text evidence="30">The sequence shown here is derived from an EMBL/GenBank/DDBJ whole genome shotgun (WGS) entry which is preliminary data.</text>
</comment>
<dbReference type="PROSITE" id="PS00107">
    <property type="entry name" value="PROTEIN_KINASE_ATP"/>
    <property type="match status" value="1"/>
</dbReference>
<evidence type="ECO:0000256" key="19">
    <source>
        <dbReference type="ARBA" id="ARBA00024430"/>
    </source>
</evidence>
<reference evidence="30" key="2">
    <citation type="journal article" date="2023" name="Science">
        <title>Genomic signatures of disease resistance in endangered staghorn corals.</title>
        <authorList>
            <person name="Vollmer S.V."/>
            <person name="Selwyn J.D."/>
            <person name="Despard B.A."/>
            <person name="Roesel C.L."/>
        </authorList>
    </citation>
    <scope>NUCLEOTIDE SEQUENCE</scope>
    <source>
        <strain evidence="30">K2</strain>
    </source>
</reference>
<dbReference type="PANTHER" id="PTHR46492">
    <property type="entry name" value="DYNEIN ASSEMBLY FACTOR 4, AXONEMAL"/>
    <property type="match status" value="1"/>
</dbReference>
<keyword evidence="13 25" id="KW-0802">TPR repeat</keyword>
<dbReference type="GO" id="GO:0043005">
    <property type="term" value="C:neuron projection"/>
    <property type="evidence" value="ECO:0007669"/>
    <property type="project" value="UniProtKB-SubCell"/>
</dbReference>
<dbReference type="InterPro" id="IPR007052">
    <property type="entry name" value="CS_dom"/>
</dbReference>
<evidence type="ECO:0000256" key="9">
    <source>
        <dbReference type="ARBA" id="ARBA00022679"/>
    </source>
</evidence>
<keyword evidence="17" id="KW-0966">Cell projection</keyword>
<evidence type="ECO:0000256" key="15">
    <source>
        <dbReference type="ARBA" id="ARBA00022902"/>
    </source>
</evidence>
<dbReference type="FunFam" id="2.60.40.790:FF:000015">
    <property type="entry name" value="dynein assembly factor 4, axonemal isoform X1"/>
    <property type="match status" value="1"/>
</dbReference>
<reference evidence="30" key="1">
    <citation type="journal article" date="2023" name="G3 (Bethesda)">
        <title>Whole genome assembly and annotation of the endangered Caribbean coral Acropora cervicornis.</title>
        <authorList>
            <person name="Selwyn J.D."/>
            <person name="Vollmer S.V."/>
        </authorList>
    </citation>
    <scope>NUCLEOTIDE SEQUENCE</scope>
    <source>
        <strain evidence="30">K2</strain>
    </source>
</reference>
<evidence type="ECO:0000256" key="11">
    <source>
        <dbReference type="ARBA" id="ARBA00022741"/>
    </source>
</evidence>
<feature type="active site" description="Proton acceptor" evidence="23">
    <location>
        <position position="555"/>
    </location>
</feature>
<dbReference type="EMBL" id="JARQWQ010000167">
    <property type="protein sequence ID" value="KAK2547789.1"/>
    <property type="molecule type" value="Genomic_DNA"/>
</dbReference>
<comment type="subcellular location">
    <subcellularLocation>
        <location evidence="2">Cell projection</location>
        <location evidence="2">Neuron projection</location>
    </subcellularLocation>
    <subcellularLocation>
        <location evidence="18">Dynein axonemal particle</location>
    </subcellularLocation>
    <subcellularLocation>
        <location evidence="1">Nucleus</location>
    </subcellularLocation>
</comment>
<evidence type="ECO:0000313" key="31">
    <source>
        <dbReference type="Proteomes" id="UP001249851"/>
    </source>
</evidence>
<evidence type="ECO:0000256" key="6">
    <source>
        <dbReference type="ARBA" id="ARBA00022490"/>
    </source>
</evidence>
<evidence type="ECO:0000259" key="29">
    <source>
        <dbReference type="PROSITE" id="PS51203"/>
    </source>
</evidence>
<evidence type="ECO:0000256" key="12">
    <source>
        <dbReference type="ARBA" id="ARBA00022777"/>
    </source>
</evidence>
<evidence type="ECO:0000256" key="17">
    <source>
        <dbReference type="ARBA" id="ARBA00023273"/>
    </source>
</evidence>
<dbReference type="EC" id="2.7.11.22" evidence="4"/>
<dbReference type="InterPro" id="IPR052004">
    <property type="entry name" value="Dynein_assembly_factor_4"/>
</dbReference>
<feature type="binding site" evidence="24">
    <location>
        <position position="459"/>
    </location>
    <ligand>
        <name>ATP</name>
        <dbReference type="ChEBI" id="CHEBI:30616"/>
    </ligand>
</feature>
<dbReference type="EC" id="2.7.11.23" evidence="3"/>
<dbReference type="FunFam" id="3.30.200.20:FF:000190">
    <property type="entry name" value="Putative cyclin-dependent kinase 7"/>
    <property type="match status" value="1"/>
</dbReference>
<dbReference type="GO" id="GO:0036159">
    <property type="term" value="P:inner dynein arm assembly"/>
    <property type="evidence" value="ECO:0007669"/>
    <property type="project" value="TreeGrafter"/>
</dbReference>
<dbReference type="AlphaFoldDB" id="A0AAD9US02"/>
<dbReference type="Gene3D" id="1.25.40.10">
    <property type="entry name" value="Tetratricopeptide repeat domain"/>
    <property type="match status" value="1"/>
</dbReference>
<dbReference type="GO" id="GO:0003341">
    <property type="term" value="P:cilium movement"/>
    <property type="evidence" value="ECO:0007669"/>
    <property type="project" value="InterPro"/>
</dbReference>
<organism evidence="30 31">
    <name type="scientific">Acropora cervicornis</name>
    <name type="common">Staghorn coral</name>
    <dbReference type="NCBI Taxonomy" id="6130"/>
    <lineage>
        <taxon>Eukaryota</taxon>
        <taxon>Metazoa</taxon>
        <taxon>Cnidaria</taxon>
        <taxon>Anthozoa</taxon>
        <taxon>Hexacorallia</taxon>
        <taxon>Scleractinia</taxon>
        <taxon>Astrocoeniina</taxon>
        <taxon>Acroporidae</taxon>
        <taxon>Acropora</taxon>
    </lineage>
</organism>
<dbReference type="InterPro" id="IPR019734">
    <property type="entry name" value="TPR_rpt"/>
</dbReference>
<comment type="catalytic activity">
    <reaction evidence="21">
        <text>L-threonyl-[protein] + ATP = O-phospho-L-threonyl-[protein] + ADP + H(+)</text>
        <dbReference type="Rhea" id="RHEA:46608"/>
        <dbReference type="Rhea" id="RHEA-COMP:11060"/>
        <dbReference type="Rhea" id="RHEA-COMP:11605"/>
        <dbReference type="ChEBI" id="CHEBI:15378"/>
        <dbReference type="ChEBI" id="CHEBI:30013"/>
        <dbReference type="ChEBI" id="CHEBI:30616"/>
        <dbReference type="ChEBI" id="CHEBI:61977"/>
        <dbReference type="ChEBI" id="CHEBI:456216"/>
        <dbReference type="EC" id="2.7.11.22"/>
    </reaction>
</comment>
<comment type="catalytic activity">
    <reaction evidence="22">
        <text>L-seryl-[protein] + ATP = O-phospho-L-seryl-[protein] + ADP + H(+)</text>
        <dbReference type="Rhea" id="RHEA:17989"/>
        <dbReference type="Rhea" id="RHEA-COMP:9863"/>
        <dbReference type="Rhea" id="RHEA-COMP:11604"/>
        <dbReference type="ChEBI" id="CHEBI:15378"/>
        <dbReference type="ChEBI" id="CHEBI:29999"/>
        <dbReference type="ChEBI" id="CHEBI:30616"/>
        <dbReference type="ChEBI" id="CHEBI:83421"/>
        <dbReference type="ChEBI" id="CHEBI:456216"/>
        <dbReference type="EC" id="2.7.11.22"/>
    </reaction>
</comment>
<evidence type="ECO:0000256" key="8">
    <source>
        <dbReference type="ARBA" id="ARBA00022553"/>
    </source>
</evidence>
<feature type="region of interest" description="Disordered" evidence="27">
    <location>
        <begin position="133"/>
        <end position="158"/>
    </location>
</feature>
<dbReference type="InterPro" id="IPR000719">
    <property type="entry name" value="Prot_kinase_dom"/>
</dbReference>
<evidence type="ECO:0000256" key="5">
    <source>
        <dbReference type="ARBA" id="ARBA00013901"/>
    </source>
</evidence>
<keyword evidence="12 30" id="KW-0418">Kinase</keyword>
<gene>
    <name evidence="30" type="ORF">P5673_032127</name>
</gene>
<keyword evidence="10" id="KW-0677">Repeat</keyword>
<dbReference type="Pfam" id="PF00069">
    <property type="entry name" value="Pkinase"/>
    <property type="match status" value="1"/>
</dbReference>
<dbReference type="CDD" id="cd07841">
    <property type="entry name" value="STKc_CDK7"/>
    <property type="match status" value="1"/>
</dbReference>
<evidence type="ECO:0000256" key="26">
    <source>
        <dbReference type="PROSITE-ProRule" id="PRU10141"/>
    </source>
</evidence>
<evidence type="ECO:0000256" key="27">
    <source>
        <dbReference type="SAM" id="MobiDB-lite"/>
    </source>
</evidence>
<dbReference type="Gene3D" id="2.60.40.790">
    <property type="match status" value="1"/>
</dbReference>
<name>A0AAD9US02_ACRCE</name>
<evidence type="ECO:0000256" key="3">
    <source>
        <dbReference type="ARBA" id="ARBA00012409"/>
    </source>
</evidence>
<evidence type="ECO:0000256" key="1">
    <source>
        <dbReference type="ARBA" id="ARBA00004123"/>
    </source>
</evidence>
<feature type="compositionally biased region" description="Basic and acidic residues" evidence="27">
    <location>
        <begin position="189"/>
        <end position="215"/>
    </location>
</feature>
<evidence type="ECO:0000256" key="2">
    <source>
        <dbReference type="ARBA" id="ARBA00004487"/>
    </source>
</evidence>
<dbReference type="GO" id="GO:0070985">
    <property type="term" value="C:transcription factor TFIIK complex"/>
    <property type="evidence" value="ECO:0007669"/>
    <property type="project" value="InterPro"/>
</dbReference>
<dbReference type="InterPro" id="IPR017441">
    <property type="entry name" value="Protein_kinase_ATP_BS"/>
</dbReference>
<dbReference type="InterPro" id="IPR037770">
    <property type="entry name" value="CDK7"/>
</dbReference>
<dbReference type="SUPFAM" id="SSF56112">
    <property type="entry name" value="Protein kinase-like (PK-like)"/>
    <property type="match status" value="1"/>
</dbReference>
<dbReference type="SUPFAM" id="SSF48452">
    <property type="entry name" value="TPR-like"/>
    <property type="match status" value="1"/>
</dbReference>
<dbReference type="PROSITE" id="PS50005">
    <property type="entry name" value="TPR"/>
    <property type="match status" value="1"/>
</dbReference>
<keyword evidence="11 24" id="KW-0547">Nucleotide-binding</keyword>
<dbReference type="SMART" id="SM00220">
    <property type="entry name" value="S_TKc"/>
    <property type="match status" value="1"/>
</dbReference>
<dbReference type="PROSITE" id="PS50011">
    <property type="entry name" value="PROTEIN_KINASE_DOM"/>
    <property type="match status" value="1"/>
</dbReference>
<evidence type="ECO:0000256" key="22">
    <source>
        <dbReference type="ARBA" id="ARBA00048367"/>
    </source>
</evidence>
<dbReference type="InterPro" id="IPR011990">
    <property type="entry name" value="TPR-like_helical_dom_sf"/>
</dbReference>
<dbReference type="SMART" id="SM00028">
    <property type="entry name" value="TPR"/>
    <property type="match status" value="3"/>
</dbReference>